<keyword evidence="1 2" id="KW-0238">DNA-binding</keyword>
<proteinExistence type="inferred from homology"/>
<evidence type="ECO:0000256" key="1">
    <source>
        <dbReference type="ARBA" id="ARBA00023125"/>
    </source>
</evidence>
<dbReference type="PANTHER" id="PTHR10302">
    <property type="entry name" value="SINGLE-STRANDED DNA-BINDING PROTEIN"/>
    <property type="match status" value="1"/>
</dbReference>
<evidence type="ECO:0000313" key="4">
    <source>
        <dbReference type="EMBL" id="SFO50504.1"/>
    </source>
</evidence>
<dbReference type="PROSITE" id="PS50935">
    <property type="entry name" value="SSB"/>
    <property type="match status" value="1"/>
</dbReference>
<evidence type="ECO:0000313" key="5">
    <source>
        <dbReference type="Proteomes" id="UP000199564"/>
    </source>
</evidence>
<dbReference type="HAMAP" id="MF_00984">
    <property type="entry name" value="SSB"/>
    <property type="match status" value="1"/>
</dbReference>
<dbReference type="RefSeq" id="WP_091654629.1">
    <property type="nucleotide sequence ID" value="NZ_FOVW01000007.1"/>
</dbReference>
<reference evidence="5" key="1">
    <citation type="submission" date="2016-10" db="EMBL/GenBank/DDBJ databases">
        <authorList>
            <person name="Varghese N."/>
            <person name="Submissions S."/>
        </authorList>
    </citation>
    <scope>NUCLEOTIDE SEQUENCE [LARGE SCALE GENOMIC DNA]</scope>
    <source>
        <strain evidence="5">DSM 15282</strain>
    </source>
</reference>
<organism evidence="4 5">
    <name type="scientific">Algoriphagus ornithinivorans</name>
    <dbReference type="NCBI Taxonomy" id="226506"/>
    <lineage>
        <taxon>Bacteria</taxon>
        <taxon>Pseudomonadati</taxon>
        <taxon>Bacteroidota</taxon>
        <taxon>Cytophagia</taxon>
        <taxon>Cytophagales</taxon>
        <taxon>Cyclobacteriaceae</taxon>
        <taxon>Algoriphagus</taxon>
    </lineage>
</organism>
<evidence type="ECO:0000256" key="2">
    <source>
        <dbReference type="HAMAP-Rule" id="MF_00984"/>
    </source>
</evidence>
<dbReference type="Gene3D" id="2.40.50.140">
    <property type="entry name" value="Nucleic acid-binding proteins"/>
    <property type="match status" value="1"/>
</dbReference>
<accession>A0A1I5HQB3</accession>
<dbReference type="CDD" id="cd04496">
    <property type="entry name" value="SSB_OBF"/>
    <property type="match status" value="1"/>
</dbReference>
<dbReference type="SUPFAM" id="SSF50249">
    <property type="entry name" value="Nucleic acid-binding proteins"/>
    <property type="match status" value="1"/>
</dbReference>
<sequence>MNTLRNKVQLIGRLGDKIEVKTLESGRKLGKINLATNETYRNQQGEKVTETTWHNLVIWGKQVEILEKYTDKGSELAVEGKISNRDYTDKDGNKRYITEIVVHDFLLLGSPKGKEKATVVQGEDDLPF</sequence>
<dbReference type="InterPro" id="IPR012340">
    <property type="entry name" value="NA-bd_OB-fold"/>
</dbReference>
<dbReference type="GO" id="GO:0009295">
    <property type="term" value="C:nucleoid"/>
    <property type="evidence" value="ECO:0007669"/>
    <property type="project" value="TreeGrafter"/>
</dbReference>
<feature type="short sequence motif" description="Important for interaction with partner proteins" evidence="2">
    <location>
        <begin position="123"/>
        <end position="128"/>
    </location>
</feature>
<keyword evidence="2" id="KW-0233">DNA recombination</keyword>
<dbReference type="InterPro" id="IPR011344">
    <property type="entry name" value="ssDNA-bd"/>
</dbReference>
<evidence type="ECO:0000256" key="3">
    <source>
        <dbReference type="PIRNR" id="PIRNR002070"/>
    </source>
</evidence>
<dbReference type="GO" id="GO:0006310">
    <property type="term" value="P:DNA recombination"/>
    <property type="evidence" value="ECO:0007669"/>
    <property type="project" value="UniProtKB-UniRule"/>
</dbReference>
<dbReference type="GO" id="GO:0006260">
    <property type="term" value="P:DNA replication"/>
    <property type="evidence" value="ECO:0007669"/>
    <property type="project" value="UniProtKB-UniRule"/>
</dbReference>
<keyword evidence="5" id="KW-1185">Reference proteome</keyword>
<name>A0A1I5HQB3_9BACT</name>
<comment type="subunit">
    <text evidence="2">Homotetramer.</text>
</comment>
<dbReference type="Proteomes" id="UP000199564">
    <property type="component" value="Unassembled WGS sequence"/>
</dbReference>
<keyword evidence="2" id="KW-0227">DNA damage</keyword>
<dbReference type="NCBIfam" id="TIGR00621">
    <property type="entry name" value="ssb"/>
    <property type="match status" value="1"/>
</dbReference>
<comment type="function">
    <text evidence="2">Plays an important role in DNA replication, recombination and repair. Binds to ssDNA and to an array of partner proteins to recruit them to their sites of action during DNA metabolism.</text>
</comment>
<gene>
    <name evidence="4" type="ORF">SAMN04488519_107202</name>
</gene>
<dbReference type="PIRSF" id="PIRSF002070">
    <property type="entry name" value="SSB"/>
    <property type="match status" value="1"/>
</dbReference>
<dbReference type="Pfam" id="PF00436">
    <property type="entry name" value="SSB"/>
    <property type="match status" value="1"/>
</dbReference>
<dbReference type="InterPro" id="IPR000424">
    <property type="entry name" value="Primosome_PriB/ssb"/>
</dbReference>
<comment type="caution">
    <text evidence="2">Lacks conserved residue(s) required for the propagation of feature annotation.</text>
</comment>
<dbReference type="GO" id="GO:0006281">
    <property type="term" value="P:DNA repair"/>
    <property type="evidence" value="ECO:0007669"/>
    <property type="project" value="UniProtKB-UniRule"/>
</dbReference>
<protein>
    <recommendedName>
        <fullName evidence="2 3">Single-stranded DNA-binding protein</fullName>
        <shortName evidence="2">SSB</shortName>
    </recommendedName>
</protein>
<dbReference type="EMBL" id="FOVW01000007">
    <property type="protein sequence ID" value="SFO50504.1"/>
    <property type="molecule type" value="Genomic_DNA"/>
</dbReference>
<dbReference type="GO" id="GO:0003697">
    <property type="term" value="F:single-stranded DNA binding"/>
    <property type="evidence" value="ECO:0007669"/>
    <property type="project" value="UniProtKB-UniRule"/>
</dbReference>
<dbReference type="STRING" id="226506.SAMN04488519_107202"/>
<keyword evidence="2" id="KW-0234">DNA repair</keyword>
<dbReference type="AlphaFoldDB" id="A0A1I5HQB3"/>
<dbReference type="PANTHER" id="PTHR10302:SF0">
    <property type="entry name" value="SINGLE-STRANDED DNA-BINDING PROTEIN, MITOCHONDRIAL"/>
    <property type="match status" value="1"/>
</dbReference>
<keyword evidence="2" id="KW-0235">DNA replication</keyword>